<gene>
    <name evidence="5" type="ORF">M569_17508</name>
</gene>
<evidence type="ECO:0000256" key="3">
    <source>
        <dbReference type="RuleBase" id="RU003718"/>
    </source>
</evidence>
<comment type="similarity">
    <text evidence="1 3">Belongs to the UDP-glycosyltransferase family.</text>
</comment>
<dbReference type="PROSITE" id="PS00375">
    <property type="entry name" value="UDPGT"/>
    <property type="match status" value="1"/>
</dbReference>
<dbReference type="Pfam" id="PF00201">
    <property type="entry name" value="UDPGT"/>
    <property type="match status" value="1"/>
</dbReference>
<comment type="caution">
    <text evidence="5">The sequence shown here is derived from an EMBL/GenBank/DDBJ whole genome shotgun (WGS) entry which is preliminary data.</text>
</comment>
<evidence type="ECO:0000256" key="2">
    <source>
        <dbReference type="ARBA" id="ARBA00022679"/>
    </source>
</evidence>
<name>S8BYS7_9LAMI</name>
<dbReference type="OrthoDB" id="5835829at2759"/>
<sequence>QLVLIPWPVMGHVQIIDFAKLILRRRHLHLLSGKSVSITVLLMKLPGYIDKVSSSFVDKLSSAGESLRFIHLPPVAPTQEWSSRTRGFFTHSLVLSQRSNVADFLQQHKASTAAVVIDMLCTSMIGVAEDLNLPAYIFFTSPASFLGAMLHFQALQDEGNTDVSELGNSETNLLIPSFSIPVPPKALPQVVVEKTMWETRFLQYARDYRKAKGIIVNTLYELEPFALNSFSNKSAYVGGVPPVFAVGPILSQPPNLNLQDESTTEMLQWLDRQPTKSVVFVCFGSQGSLEKHQIQELGKALERSGYRFLWSLRRRPERSEQASFPIEYTRDEMEKVLADGFSARTAEMGRVRGWVPQQEVLSNAAVGGFVSHCGWNSVLESLWYGVPMATWPLHAEQHMNAFQLARELGLAEEISLECRERVNARSEELITAEEIVKGIEKMMNPNGEVRKAVEGMKEKCRMAVQGSSYVSLAKFFQTLMK</sequence>
<protein>
    <recommendedName>
        <fullName evidence="4">Glycosyltransferase</fullName>
        <ecNumber evidence="4">2.4.1.-</ecNumber>
    </recommendedName>
</protein>
<dbReference type="InterPro" id="IPR050481">
    <property type="entry name" value="UDP-glycosyltransf_plant"/>
</dbReference>
<dbReference type="EMBL" id="AUSU01010371">
    <property type="protein sequence ID" value="EPS57311.1"/>
    <property type="molecule type" value="Genomic_DNA"/>
</dbReference>
<dbReference type="PANTHER" id="PTHR48048:SF35">
    <property type="entry name" value="UDP-GLYCOSYLTRANSFERASES DOMAIN-CONTAINING PROTEIN"/>
    <property type="match status" value="1"/>
</dbReference>
<dbReference type="Gene3D" id="3.40.50.2000">
    <property type="entry name" value="Glycogen Phosphorylase B"/>
    <property type="match status" value="2"/>
</dbReference>
<dbReference type="GO" id="GO:0035251">
    <property type="term" value="F:UDP-glucosyltransferase activity"/>
    <property type="evidence" value="ECO:0007669"/>
    <property type="project" value="InterPro"/>
</dbReference>
<keyword evidence="6" id="KW-1185">Reference proteome</keyword>
<dbReference type="SUPFAM" id="SSF53756">
    <property type="entry name" value="UDP-Glycosyltransferase/glycogen phosphorylase"/>
    <property type="match status" value="1"/>
</dbReference>
<dbReference type="CDD" id="cd03784">
    <property type="entry name" value="GT1_Gtf-like"/>
    <property type="match status" value="1"/>
</dbReference>
<evidence type="ECO:0000256" key="1">
    <source>
        <dbReference type="ARBA" id="ARBA00009995"/>
    </source>
</evidence>
<proteinExistence type="inferred from homology"/>
<evidence type="ECO:0000313" key="5">
    <source>
        <dbReference type="EMBL" id="EPS57311.1"/>
    </source>
</evidence>
<evidence type="ECO:0000313" key="6">
    <source>
        <dbReference type="Proteomes" id="UP000015453"/>
    </source>
</evidence>
<dbReference type="AlphaFoldDB" id="S8BYS7"/>
<evidence type="ECO:0000256" key="4">
    <source>
        <dbReference type="RuleBase" id="RU362057"/>
    </source>
</evidence>
<accession>S8BYS7</accession>
<organism evidence="5 6">
    <name type="scientific">Genlisea aurea</name>
    <dbReference type="NCBI Taxonomy" id="192259"/>
    <lineage>
        <taxon>Eukaryota</taxon>
        <taxon>Viridiplantae</taxon>
        <taxon>Streptophyta</taxon>
        <taxon>Embryophyta</taxon>
        <taxon>Tracheophyta</taxon>
        <taxon>Spermatophyta</taxon>
        <taxon>Magnoliopsida</taxon>
        <taxon>eudicotyledons</taxon>
        <taxon>Gunneridae</taxon>
        <taxon>Pentapetalae</taxon>
        <taxon>asterids</taxon>
        <taxon>lamiids</taxon>
        <taxon>Lamiales</taxon>
        <taxon>Lentibulariaceae</taxon>
        <taxon>Genlisea</taxon>
    </lineage>
</organism>
<dbReference type="EC" id="2.4.1.-" evidence="4"/>
<reference evidence="5 6" key="1">
    <citation type="journal article" date="2013" name="BMC Genomics">
        <title>The miniature genome of a carnivorous plant Genlisea aurea contains a low number of genes and short non-coding sequences.</title>
        <authorList>
            <person name="Leushkin E.V."/>
            <person name="Sutormin R.A."/>
            <person name="Nabieva E.R."/>
            <person name="Penin A.A."/>
            <person name="Kondrashov A.S."/>
            <person name="Logacheva M.D."/>
        </authorList>
    </citation>
    <scope>NUCLEOTIDE SEQUENCE [LARGE SCALE GENOMIC DNA]</scope>
</reference>
<feature type="non-terminal residue" evidence="5">
    <location>
        <position position="1"/>
    </location>
</feature>
<keyword evidence="3" id="KW-0328">Glycosyltransferase</keyword>
<dbReference type="Proteomes" id="UP000015453">
    <property type="component" value="Unassembled WGS sequence"/>
</dbReference>
<dbReference type="PANTHER" id="PTHR48048">
    <property type="entry name" value="GLYCOSYLTRANSFERASE"/>
    <property type="match status" value="1"/>
</dbReference>
<dbReference type="InterPro" id="IPR035595">
    <property type="entry name" value="UDP_glycos_trans_CS"/>
</dbReference>
<keyword evidence="2 3" id="KW-0808">Transferase</keyword>
<dbReference type="FunFam" id="3.40.50.2000:FF:000056">
    <property type="entry name" value="Glycosyltransferase"/>
    <property type="match status" value="1"/>
</dbReference>
<dbReference type="InterPro" id="IPR002213">
    <property type="entry name" value="UDP_glucos_trans"/>
</dbReference>